<comment type="caution">
    <text evidence="1">The sequence shown here is derived from an EMBL/GenBank/DDBJ whole genome shotgun (WGS) entry which is preliminary data.</text>
</comment>
<dbReference type="Proteomes" id="UP000265520">
    <property type="component" value="Unassembled WGS sequence"/>
</dbReference>
<dbReference type="EMBL" id="LXQA011187557">
    <property type="protein sequence ID" value="MCI88223.1"/>
    <property type="molecule type" value="Genomic_DNA"/>
</dbReference>
<organism evidence="1 2">
    <name type="scientific">Trifolium medium</name>
    <dbReference type="NCBI Taxonomy" id="97028"/>
    <lineage>
        <taxon>Eukaryota</taxon>
        <taxon>Viridiplantae</taxon>
        <taxon>Streptophyta</taxon>
        <taxon>Embryophyta</taxon>
        <taxon>Tracheophyta</taxon>
        <taxon>Spermatophyta</taxon>
        <taxon>Magnoliopsida</taxon>
        <taxon>eudicotyledons</taxon>
        <taxon>Gunneridae</taxon>
        <taxon>Pentapetalae</taxon>
        <taxon>rosids</taxon>
        <taxon>fabids</taxon>
        <taxon>Fabales</taxon>
        <taxon>Fabaceae</taxon>
        <taxon>Papilionoideae</taxon>
        <taxon>50 kb inversion clade</taxon>
        <taxon>NPAAA clade</taxon>
        <taxon>Hologalegina</taxon>
        <taxon>IRL clade</taxon>
        <taxon>Trifolieae</taxon>
        <taxon>Trifolium</taxon>
    </lineage>
</organism>
<name>A0A392VL89_9FABA</name>
<evidence type="ECO:0000313" key="1">
    <source>
        <dbReference type="EMBL" id="MCI88223.1"/>
    </source>
</evidence>
<dbReference type="AlphaFoldDB" id="A0A392VL89"/>
<sequence length="52" mass="5452">VSEPVAIASTQVVAAEDPLIEDPTSEPELVEDVHAIELAKKSSVDPQSIVTP</sequence>
<accession>A0A392VL89</accession>
<proteinExistence type="predicted"/>
<reference evidence="1 2" key="1">
    <citation type="journal article" date="2018" name="Front. Plant Sci.">
        <title>Red Clover (Trifolium pratense) and Zigzag Clover (T. medium) - A Picture of Genomic Similarities and Differences.</title>
        <authorList>
            <person name="Dluhosova J."/>
            <person name="Istvanek J."/>
            <person name="Nedelnik J."/>
            <person name="Repkova J."/>
        </authorList>
    </citation>
    <scope>NUCLEOTIDE SEQUENCE [LARGE SCALE GENOMIC DNA]</scope>
    <source>
        <strain evidence="2">cv. 10/8</strain>
        <tissue evidence="1">Leaf</tissue>
    </source>
</reference>
<evidence type="ECO:0000313" key="2">
    <source>
        <dbReference type="Proteomes" id="UP000265520"/>
    </source>
</evidence>
<protein>
    <submittedName>
        <fullName evidence="1">Uncharacterized protein</fullName>
    </submittedName>
</protein>
<feature type="non-terminal residue" evidence="1">
    <location>
        <position position="1"/>
    </location>
</feature>
<keyword evidence="2" id="KW-1185">Reference proteome</keyword>